<comment type="caution">
    <text evidence="2">The sequence shown here is derived from an EMBL/GenBank/DDBJ whole genome shotgun (WGS) entry which is preliminary data.</text>
</comment>
<evidence type="ECO:0000256" key="1">
    <source>
        <dbReference type="SAM" id="Phobius"/>
    </source>
</evidence>
<gene>
    <name evidence="2" type="ORF">K1W68_04780</name>
</gene>
<sequence>MACSLPDMAQTMFHVRQAVPESTIRTLCFAEHVYFIIVFVPSWRFMFSALVFFVTQTLANPDCGRKMFCRLKGRMPRRELQRLRR</sequence>
<reference evidence="2" key="2">
    <citation type="submission" date="2022-03" db="EMBL/GenBank/DDBJ databases">
        <authorList>
            <person name="Ryngajllo M."/>
            <person name="Jacek P."/>
            <person name="Kubiak K."/>
        </authorList>
    </citation>
    <scope>NUCLEOTIDE SEQUENCE</scope>
    <source>
        <strain evidence="2">SI1</strain>
    </source>
</reference>
<proteinExistence type="predicted"/>
<keyword evidence="1" id="KW-0472">Membrane</keyword>
<evidence type="ECO:0000313" key="3">
    <source>
        <dbReference type="Proteomes" id="UP001202887"/>
    </source>
</evidence>
<accession>A0AAW5ENH6</accession>
<feature type="transmembrane region" description="Helical" evidence="1">
    <location>
        <begin position="33"/>
        <end position="55"/>
    </location>
</feature>
<evidence type="ECO:0008006" key="4">
    <source>
        <dbReference type="Google" id="ProtNLM"/>
    </source>
</evidence>
<dbReference type="EMBL" id="JAIBCX010000008">
    <property type="protein sequence ID" value="MCJ8353312.1"/>
    <property type="molecule type" value="Genomic_DNA"/>
</dbReference>
<keyword evidence="1" id="KW-0812">Transmembrane</keyword>
<protein>
    <recommendedName>
        <fullName evidence="4">Transmembrane protein</fullName>
    </recommendedName>
</protein>
<dbReference type="RefSeq" id="WP_141312704.1">
    <property type="nucleotide sequence ID" value="NZ_BJNN01000046.1"/>
</dbReference>
<reference evidence="2" key="1">
    <citation type="journal article" date="2021" name="Polymers (Basel)">
        <title>Highly Stretchable Bacterial Cellulose Produced by Komagataeibacter hansenii SI1.</title>
        <authorList>
            <person name="Cielecka I."/>
            <person name="Ryngajllo M."/>
            <person name="Maniukiewicz W."/>
            <person name="Bielecki S."/>
        </authorList>
    </citation>
    <scope>NUCLEOTIDE SEQUENCE</scope>
    <source>
        <strain evidence="2">SI1</strain>
    </source>
</reference>
<keyword evidence="1" id="KW-1133">Transmembrane helix</keyword>
<dbReference type="AlphaFoldDB" id="A0AAW5ENH6"/>
<dbReference type="Proteomes" id="UP001202887">
    <property type="component" value="Unassembled WGS sequence"/>
</dbReference>
<organism evidence="2 3">
    <name type="scientific">Novacetimonas hansenii</name>
    <name type="common">Komagataeibacter hansenii</name>
    <dbReference type="NCBI Taxonomy" id="436"/>
    <lineage>
        <taxon>Bacteria</taxon>
        <taxon>Pseudomonadati</taxon>
        <taxon>Pseudomonadota</taxon>
        <taxon>Alphaproteobacteria</taxon>
        <taxon>Acetobacterales</taxon>
        <taxon>Acetobacteraceae</taxon>
        <taxon>Novacetimonas</taxon>
    </lineage>
</organism>
<evidence type="ECO:0000313" key="2">
    <source>
        <dbReference type="EMBL" id="MCJ8353312.1"/>
    </source>
</evidence>
<name>A0AAW5ENH6_NOVHA</name>